<dbReference type="OrthoDB" id="163641at2157"/>
<gene>
    <name evidence="1" type="ORF">SAMN05443661_11628</name>
</gene>
<sequence length="316" mass="32913">MLSRRLLTRNALALVGGGLFSSTAATATTSQAAPPNGQYDASAVSDAPTTAVATVDPSVLETIDLPVPFDSMMADAGVQSDAISIENFESVTASTALEGDAVDGGCAVAVGSFDEQSVESELRGHELEFVARDGRRLGDGVARFVASNDPYAVAVGPSSLRIGYGRTRARARRHLETTLEKRRRRPQATASYGSLPSLLDGHAVAYADLGSETRQLLVDRLPDGSDALAATLGAARAIGVGLRAGSTQARLRYGLVVEPARFSTESLETLVEEATTGENALASSNIYRSGTTVVVDAAVETGSLWPAHERLFDGSA</sequence>
<accession>A0A1I3P665</accession>
<dbReference type="GeneID" id="14208220"/>
<reference evidence="1 2" key="1">
    <citation type="submission" date="2016-10" db="EMBL/GenBank/DDBJ databases">
        <authorList>
            <person name="de Groot N.N."/>
        </authorList>
    </citation>
    <scope>NUCLEOTIDE SEQUENCE [LARGE SCALE GENOMIC DNA]</scope>
    <source>
        <strain evidence="1 2">SP2</strain>
    </source>
</reference>
<dbReference type="AlphaFoldDB" id="A0A1I3P665"/>
<protein>
    <submittedName>
        <fullName evidence="1">Uncharacterized protein</fullName>
    </submittedName>
</protein>
<dbReference type="OMA" id="LWPAHER"/>
<proteinExistence type="predicted"/>
<dbReference type="Proteomes" id="UP000182829">
    <property type="component" value="Unassembled WGS sequence"/>
</dbReference>
<dbReference type="EMBL" id="FORO01000016">
    <property type="protein sequence ID" value="SFJ16891.1"/>
    <property type="molecule type" value="Genomic_DNA"/>
</dbReference>
<evidence type="ECO:0000313" key="1">
    <source>
        <dbReference type="EMBL" id="SFJ16891.1"/>
    </source>
</evidence>
<evidence type="ECO:0000313" key="2">
    <source>
        <dbReference type="Proteomes" id="UP000182829"/>
    </source>
</evidence>
<name>A0A1I3P665_9EURY</name>
<organism evidence="1 2">
    <name type="scientific">Natronobacterium gregoryi</name>
    <dbReference type="NCBI Taxonomy" id="44930"/>
    <lineage>
        <taxon>Archaea</taxon>
        <taxon>Methanobacteriati</taxon>
        <taxon>Methanobacteriota</taxon>
        <taxon>Stenosarchaea group</taxon>
        <taxon>Halobacteria</taxon>
        <taxon>Halobacteriales</taxon>
        <taxon>Natrialbaceae</taxon>
        <taxon>Natronobacterium</taxon>
    </lineage>
</organism>
<dbReference type="RefSeq" id="WP_005579466.1">
    <property type="nucleotide sequence ID" value="NZ_FORO01000016.1"/>
</dbReference>